<evidence type="ECO:0000313" key="3">
    <source>
        <dbReference type="Proteomes" id="UP000011988"/>
    </source>
</evidence>
<gene>
    <name evidence="2" type="ORF">LEP1GSC194_0716</name>
</gene>
<evidence type="ECO:0000256" key="1">
    <source>
        <dbReference type="SAM" id="Phobius"/>
    </source>
</evidence>
<proteinExistence type="predicted"/>
<feature type="non-terminal residue" evidence="2">
    <location>
        <position position="50"/>
    </location>
</feature>
<feature type="transmembrane region" description="Helical" evidence="1">
    <location>
        <begin position="21"/>
        <end position="46"/>
    </location>
</feature>
<dbReference type="EMBL" id="ANIK01000022">
    <property type="protein sequence ID" value="EMJ96479.1"/>
    <property type="molecule type" value="Genomic_DNA"/>
</dbReference>
<protein>
    <submittedName>
        <fullName evidence="2">Uncharacterized protein</fullName>
    </submittedName>
</protein>
<sequence>MESFIVRLRFNFSKKGEKMGRWIVLLVFLSVSVGVGFTYGVSPAIIDLLS</sequence>
<keyword evidence="1" id="KW-0812">Transmembrane</keyword>
<accession>M6CXT6</accession>
<dbReference type="AlphaFoldDB" id="M6CXT6"/>
<evidence type="ECO:0000313" key="2">
    <source>
        <dbReference type="EMBL" id="EMJ96479.1"/>
    </source>
</evidence>
<reference evidence="2 3" key="1">
    <citation type="submission" date="2013-01" db="EMBL/GenBank/DDBJ databases">
        <authorList>
            <person name="Harkins D.M."/>
            <person name="Durkin A.S."/>
            <person name="Brinkac L.M."/>
            <person name="Haft D.H."/>
            <person name="Selengut J.D."/>
            <person name="Sanka R."/>
            <person name="DePew J."/>
            <person name="Purushe J."/>
            <person name="Galloway R.L."/>
            <person name="Vinetz J.M."/>
            <person name="Sutton G.G."/>
            <person name="Nierman W.C."/>
            <person name="Fouts D.E."/>
        </authorList>
    </citation>
    <scope>NUCLEOTIDE SEQUENCE [LARGE SCALE GENOMIC DNA]</scope>
    <source>
        <strain evidence="2 3">79601</strain>
    </source>
</reference>
<comment type="caution">
    <text evidence="2">The sequence shown here is derived from an EMBL/GenBank/DDBJ whole genome shotgun (WGS) entry which is preliminary data.</text>
</comment>
<name>M6CXT6_9LEPT</name>
<keyword evidence="1" id="KW-0472">Membrane</keyword>
<dbReference type="Proteomes" id="UP000011988">
    <property type="component" value="Unassembled WGS sequence"/>
</dbReference>
<organism evidence="2 3">
    <name type="scientific">Leptospira alstonii serovar Sichuan str. 79601</name>
    <dbReference type="NCBI Taxonomy" id="1218565"/>
    <lineage>
        <taxon>Bacteria</taxon>
        <taxon>Pseudomonadati</taxon>
        <taxon>Spirochaetota</taxon>
        <taxon>Spirochaetia</taxon>
        <taxon>Leptospirales</taxon>
        <taxon>Leptospiraceae</taxon>
        <taxon>Leptospira</taxon>
    </lineage>
</organism>
<keyword evidence="1" id="KW-1133">Transmembrane helix</keyword>